<sequence length="75" mass="8615">MGDKLLFALFVLPGISWGIVSIMNPEFSFKYTKGSSKREERPLKLYLINIRISGIISIIFCAYLLYMLFSDQFGI</sequence>
<organism evidence="3 4">
    <name type="scientific">Paenibacillus lutrae</name>
    <dbReference type="NCBI Taxonomy" id="2078573"/>
    <lineage>
        <taxon>Bacteria</taxon>
        <taxon>Bacillati</taxon>
        <taxon>Bacillota</taxon>
        <taxon>Bacilli</taxon>
        <taxon>Bacillales</taxon>
        <taxon>Paenibacillaceae</taxon>
        <taxon>Paenibacillus</taxon>
    </lineage>
</organism>
<feature type="transmembrane region" description="Helical" evidence="1">
    <location>
        <begin position="6"/>
        <end position="24"/>
    </location>
</feature>
<proteinExistence type="predicted"/>
<keyword evidence="1" id="KW-0812">Transmembrane</keyword>
<dbReference type="AlphaFoldDB" id="A0A7X3K1R5"/>
<dbReference type="RefSeq" id="WP_157338918.1">
    <property type="nucleotide sequence ID" value="NZ_RHLK01000029.1"/>
</dbReference>
<evidence type="ECO:0000313" key="3">
    <source>
        <dbReference type="EMBL" id="MVP02574.1"/>
    </source>
</evidence>
<reference evidence="3 4" key="1">
    <citation type="journal article" date="2019" name="Microorganisms">
        <title>Paenibacillus lutrae sp. nov., A Chitinolytic Species Isolated from A River Otter in Castril Natural Park, Granada, Spain.</title>
        <authorList>
            <person name="Rodriguez M."/>
            <person name="Reina J.C."/>
            <person name="Bejar V."/>
            <person name="Llamas I."/>
        </authorList>
    </citation>
    <scope>NUCLEOTIDE SEQUENCE [LARGE SCALE GENOMIC DNA]</scope>
    <source>
        <strain evidence="3 4">N10</strain>
    </source>
</reference>
<dbReference type="InterPro" id="IPR045679">
    <property type="entry name" value="DUF6199"/>
</dbReference>
<feature type="transmembrane region" description="Helical" evidence="1">
    <location>
        <begin position="45"/>
        <end position="69"/>
    </location>
</feature>
<keyword evidence="1" id="KW-0472">Membrane</keyword>
<comment type="caution">
    <text evidence="3">The sequence shown here is derived from an EMBL/GenBank/DDBJ whole genome shotgun (WGS) entry which is preliminary data.</text>
</comment>
<dbReference type="Pfam" id="PF19701">
    <property type="entry name" value="DUF6199"/>
    <property type="match status" value="1"/>
</dbReference>
<protein>
    <recommendedName>
        <fullName evidence="2">DUF6199 domain-containing protein</fullName>
    </recommendedName>
</protein>
<feature type="domain" description="DUF6199" evidence="2">
    <location>
        <begin position="12"/>
        <end position="66"/>
    </location>
</feature>
<evidence type="ECO:0000256" key="1">
    <source>
        <dbReference type="SAM" id="Phobius"/>
    </source>
</evidence>
<keyword evidence="1" id="KW-1133">Transmembrane helix</keyword>
<evidence type="ECO:0000259" key="2">
    <source>
        <dbReference type="Pfam" id="PF19701"/>
    </source>
</evidence>
<dbReference type="Proteomes" id="UP000490800">
    <property type="component" value="Unassembled WGS sequence"/>
</dbReference>
<gene>
    <name evidence="3" type="ORF">EDM21_24205</name>
</gene>
<accession>A0A7X3K1R5</accession>
<name>A0A7X3K1R5_9BACL</name>
<keyword evidence="4" id="KW-1185">Reference proteome</keyword>
<evidence type="ECO:0000313" key="4">
    <source>
        <dbReference type="Proteomes" id="UP000490800"/>
    </source>
</evidence>
<dbReference type="EMBL" id="RHLK01000029">
    <property type="protein sequence ID" value="MVP02574.1"/>
    <property type="molecule type" value="Genomic_DNA"/>
</dbReference>